<keyword evidence="7" id="KW-1185">Reference proteome</keyword>
<protein>
    <submittedName>
        <fullName evidence="6">AsnC family transcriptional regulator</fullName>
    </submittedName>
</protein>
<evidence type="ECO:0000256" key="3">
    <source>
        <dbReference type="ARBA" id="ARBA00023163"/>
    </source>
</evidence>
<dbReference type="GO" id="GO:0005829">
    <property type="term" value="C:cytosol"/>
    <property type="evidence" value="ECO:0007669"/>
    <property type="project" value="TreeGrafter"/>
</dbReference>
<dbReference type="InterPro" id="IPR019888">
    <property type="entry name" value="Tscrpt_reg_AsnC-like"/>
</dbReference>
<proteinExistence type="predicted"/>
<dbReference type="PANTHER" id="PTHR30154:SF45">
    <property type="entry name" value="TRANSCRIPTIONAL REGULATORY PROTEIN (PROBABLY ASNC-FAMILY)-RELATED"/>
    <property type="match status" value="1"/>
</dbReference>
<dbReference type="GO" id="GO:0043565">
    <property type="term" value="F:sequence-specific DNA binding"/>
    <property type="evidence" value="ECO:0007669"/>
    <property type="project" value="InterPro"/>
</dbReference>
<dbReference type="InterPro" id="IPR011008">
    <property type="entry name" value="Dimeric_a/b-barrel"/>
</dbReference>
<dbReference type="SUPFAM" id="SSF54909">
    <property type="entry name" value="Dimeric alpha+beta barrel"/>
    <property type="match status" value="1"/>
</dbReference>
<dbReference type="EMBL" id="CP020809">
    <property type="protein sequence ID" value="ART71986.1"/>
    <property type="molecule type" value="Genomic_DNA"/>
</dbReference>
<dbReference type="Pfam" id="PF01037">
    <property type="entry name" value="AsnC_trans_reg"/>
    <property type="match status" value="1"/>
</dbReference>
<dbReference type="Gene3D" id="3.30.70.920">
    <property type="match status" value="1"/>
</dbReference>
<reference evidence="6 7" key="1">
    <citation type="submission" date="2017-04" db="EMBL/GenBank/DDBJ databases">
        <title>Whole Genome Sequence of 1,4-Dioxane Degrading Bacterium Mycobacterium dioxanotrophicus PH-06.</title>
        <authorList>
            <person name="He Y."/>
        </authorList>
    </citation>
    <scope>NUCLEOTIDE SEQUENCE [LARGE SCALE GENOMIC DNA]</scope>
    <source>
        <strain evidence="6 7">PH-06</strain>
    </source>
</reference>
<keyword evidence="2" id="KW-0238">DNA-binding</keyword>
<dbReference type="PROSITE" id="PS50956">
    <property type="entry name" value="HTH_ASNC_2"/>
    <property type="match status" value="1"/>
</dbReference>
<dbReference type="AlphaFoldDB" id="A0A1Y0CAB1"/>
<dbReference type="PRINTS" id="PR00033">
    <property type="entry name" value="HTHASNC"/>
</dbReference>
<evidence type="ECO:0000313" key="7">
    <source>
        <dbReference type="Proteomes" id="UP000195331"/>
    </source>
</evidence>
<dbReference type="InterPro" id="IPR036390">
    <property type="entry name" value="WH_DNA-bd_sf"/>
</dbReference>
<evidence type="ECO:0000313" key="6">
    <source>
        <dbReference type="EMBL" id="ART71986.1"/>
    </source>
</evidence>
<evidence type="ECO:0000259" key="5">
    <source>
        <dbReference type="PROSITE" id="PS50956"/>
    </source>
</evidence>
<dbReference type="Gene3D" id="1.10.10.10">
    <property type="entry name" value="Winged helix-like DNA-binding domain superfamily/Winged helix DNA-binding domain"/>
    <property type="match status" value="1"/>
</dbReference>
<dbReference type="SUPFAM" id="SSF46785">
    <property type="entry name" value="Winged helix' DNA-binding domain"/>
    <property type="match status" value="1"/>
</dbReference>
<dbReference type="RefSeq" id="WP_087079318.1">
    <property type="nucleotide sequence ID" value="NZ_CP020809.1"/>
</dbReference>
<dbReference type="InterPro" id="IPR000485">
    <property type="entry name" value="AsnC-type_HTH_dom"/>
</dbReference>
<organism evidence="6 7">
    <name type="scientific">Mycobacterium dioxanotrophicus</name>
    <dbReference type="NCBI Taxonomy" id="482462"/>
    <lineage>
        <taxon>Bacteria</taxon>
        <taxon>Bacillati</taxon>
        <taxon>Actinomycetota</taxon>
        <taxon>Actinomycetes</taxon>
        <taxon>Mycobacteriales</taxon>
        <taxon>Mycobacteriaceae</taxon>
        <taxon>Mycobacterium</taxon>
    </lineage>
</organism>
<evidence type="ECO:0000256" key="4">
    <source>
        <dbReference type="SAM" id="Coils"/>
    </source>
</evidence>
<dbReference type="KEGG" id="mdx:BTO20_28625"/>
<feature type="domain" description="HTH asnC-type" evidence="5">
    <location>
        <begin position="4"/>
        <end position="65"/>
    </location>
</feature>
<dbReference type="InterPro" id="IPR019887">
    <property type="entry name" value="Tscrpt_reg_AsnC/Lrp_C"/>
</dbReference>
<keyword evidence="3" id="KW-0804">Transcription</keyword>
<keyword evidence="4" id="KW-0175">Coiled coil</keyword>
<dbReference type="Pfam" id="PF13404">
    <property type="entry name" value="HTH_AsnC-type"/>
    <property type="match status" value="1"/>
</dbReference>
<feature type="coiled-coil region" evidence="4">
    <location>
        <begin position="107"/>
        <end position="134"/>
    </location>
</feature>
<dbReference type="GO" id="GO:0043200">
    <property type="term" value="P:response to amino acid"/>
    <property type="evidence" value="ECO:0007669"/>
    <property type="project" value="TreeGrafter"/>
</dbReference>
<dbReference type="Proteomes" id="UP000195331">
    <property type="component" value="Chromosome"/>
</dbReference>
<dbReference type="OrthoDB" id="4379331at2"/>
<dbReference type="InterPro" id="IPR036388">
    <property type="entry name" value="WH-like_DNA-bd_sf"/>
</dbReference>
<dbReference type="SMART" id="SM00344">
    <property type="entry name" value="HTH_ASNC"/>
    <property type="match status" value="1"/>
</dbReference>
<keyword evidence="1" id="KW-0805">Transcription regulation</keyword>
<sequence length="148" mass="16298">MERLDETDEQILAELAEHARATYAEIGQRVSLSAPAVKRRVDRMIADGVIRGFTTVVDPSALGWRTEAYVQVFCHGTIAPAELRAAWVGIPEVVSAATVTGTADAILHVLARDMRHLEEALERIRASADIERSESIVVLSRLIERARP</sequence>
<gene>
    <name evidence="6" type="ORF">BTO20_28625</name>
</gene>
<dbReference type="PANTHER" id="PTHR30154">
    <property type="entry name" value="LEUCINE-RESPONSIVE REGULATORY PROTEIN"/>
    <property type="match status" value="1"/>
</dbReference>
<evidence type="ECO:0000256" key="2">
    <source>
        <dbReference type="ARBA" id="ARBA00023125"/>
    </source>
</evidence>
<accession>A0A1Y0CAB1</accession>
<evidence type="ECO:0000256" key="1">
    <source>
        <dbReference type="ARBA" id="ARBA00023015"/>
    </source>
</evidence>
<name>A0A1Y0CAB1_9MYCO</name>